<reference evidence="3 4" key="1">
    <citation type="submission" date="2019-04" db="EMBL/GenBank/DDBJ databases">
        <title>Microbes associate with the intestines of laboratory mice.</title>
        <authorList>
            <person name="Navarre W."/>
            <person name="Wong E."/>
            <person name="Huang K."/>
            <person name="Tropini C."/>
            <person name="Ng K."/>
            <person name="Yu B."/>
        </authorList>
    </citation>
    <scope>NUCLEOTIDE SEQUENCE [LARGE SCALE GENOMIC DNA]</scope>
    <source>
        <strain evidence="3 4">NM69_E16B</strain>
    </source>
</reference>
<evidence type="ECO:0000313" key="3">
    <source>
        <dbReference type="EMBL" id="TGY01441.1"/>
    </source>
</evidence>
<feature type="domain" description="Conjugative transposon TraM C-terminal" evidence="2">
    <location>
        <begin position="252"/>
        <end position="400"/>
    </location>
</feature>
<keyword evidence="4" id="KW-1185">Reference proteome</keyword>
<keyword evidence="1" id="KW-0472">Membrane</keyword>
<name>A0A4S2AKK0_9BACE</name>
<gene>
    <name evidence="3" type="primary">traM</name>
    <name evidence="3" type="ORF">E5355_15275</name>
</gene>
<dbReference type="InterPro" id="IPR055407">
    <property type="entry name" value="TraM_C"/>
</dbReference>
<keyword evidence="1" id="KW-1133">Transmembrane helix</keyword>
<dbReference type="Pfam" id="PF12508">
    <property type="entry name" value="Transposon_TraM"/>
    <property type="match status" value="1"/>
</dbReference>
<protein>
    <submittedName>
        <fullName evidence="3">Conjugative transposon protein TraM</fullName>
    </submittedName>
</protein>
<evidence type="ECO:0000313" key="4">
    <source>
        <dbReference type="Proteomes" id="UP000310532"/>
    </source>
</evidence>
<proteinExistence type="predicted"/>
<evidence type="ECO:0000259" key="2">
    <source>
        <dbReference type="Pfam" id="PF12508"/>
    </source>
</evidence>
<accession>A0A4S2AKK0</accession>
<dbReference type="Proteomes" id="UP000310532">
    <property type="component" value="Unassembled WGS sequence"/>
</dbReference>
<dbReference type="NCBIfam" id="TIGR03779">
    <property type="entry name" value="Bac_Flav_CT_M"/>
    <property type="match status" value="1"/>
</dbReference>
<dbReference type="InterPro" id="IPR022187">
    <property type="entry name" value="Conjug_transposon_TraM"/>
</dbReference>
<feature type="transmembrane region" description="Helical" evidence="1">
    <location>
        <begin position="34"/>
        <end position="55"/>
    </location>
</feature>
<comment type="caution">
    <text evidence="3">The sequence shown here is derived from an EMBL/GenBank/DDBJ whole genome shotgun (WGS) entry which is preliminary data.</text>
</comment>
<dbReference type="AlphaFoldDB" id="A0A4S2AKK0"/>
<dbReference type="EMBL" id="SRYZ01000045">
    <property type="protein sequence ID" value="TGY01441.1"/>
    <property type="molecule type" value="Genomic_DNA"/>
</dbReference>
<organism evidence="3 4">
    <name type="scientific">Bacteroides muris</name>
    <name type="common">ex Afrizal et al. 2022</name>
    <dbReference type="NCBI Taxonomy" id="2516960"/>
    <lineage>
        <taxon>Bacteria</taxon>
        <taxon>Pseudomonadati</taxon>
        <taxon>Bacteroidota</taxon>
        <taxon>Bacteroidia</taxon>
        <taxon>Bacteroidales</taxon>
        <taxon>Bacteroidaceae</taxon>
        <taxon>Bacteroides</taxon>
    </lineage>
</organism>
<evidence type="ECO:0000256" key="1">
    <source>
        <dbReference type="SAM" id="Phobius"/>
    </source>
</evidence>
<keyword evidence="1" id="KW-0812">Transmembrane</keyword>
<sequence>MNLKIFQTMTMQEWKAKINGFFQPKSQAERQKMVKYLVVFPAAVVCGIVILWLLYTSLNKNDSKVGNAFNTEIPEGENGGIKTKAEEYAAADAAKEKEAQQRAVVALDTLTALTTDTVEHQSAVENSAQAYQEVKASLNDFFVEDTSADHVEMEALNERIAELEAQNALAQQQAAQPDEMELMERSYQLAAQYMGNGGNYAPPQTTEEKGKRDVQPVAQVNRNVISSLSQTSTVRSFNTSVGTMRAVAKNTIAAVVAGNQSVVDGESVRLRTAEPMWVGNRLIPRNTTVVGSARVQGERLEIEITSIECEGSIYDVELQVYDSDGQEGINIPQSMESDALHEIGANMGSTMGSSINISTNTGAQIASDVGRGLINGVSQYLTKKLRTVKVHLKAGYRVMLHQPEDI</sequence>